<feature type="compositionally biased region" description="Basic and acidic residues" evidence="1">
    <location>
        <begin position="1"/>
        <end position="12"/>
    </location>
</feature>
<accession>A0ABD0K3K6</accession>
<feature type="compositionally biased region" description="Basic and acidic residues" evidence="1">
    <location>
        <begin position="172"/>
        <end position="185"/>
    </location>
</feature>
<feature type="compositionally biased region" description="Polar residues" evidence="1">
    <location>
        <begin position="192"/>
        <end position="201"/>
    </location>
</feature>
<reference evidence="2 3" key="1">
    <citation type="journal article" date="2023" name="Sci. Data">
        <title>Genome assembly of the Korean intertidal mud-creeper Batillaria attramentaria.</title>
        <authorList>
            <person name="Patra A.K."/>
            <person name="Ho P.T."/>
            <person name="Jun S."/>
            <person name="Lee S.J."/>
            <person name="Kim Y."/>
            <person name="Won Y.J."/>
        </authorList>
    </citation>
    <scope>NUCLEOTIDE SEQUENCE [LARGE SCALE GENOMIC DNA]</scope>
    <source>
        <strain evidence="2">Wonlab-2016</strain>
    </source>
</reference>
<name>A0ABD0K3K6_9CAEN</name>
<evidence type="ECO:0000256" key="1">
    <source>
        <dbReference type="SAM" id="MobiDB-lite"/>
    </source>
</evidence>
<keyword evidence="3" id="KW-1185">Reference proteome</keyword>
<evidence type="ECO:0000313" key="3">
    <source>
        <dbReference type="Proteomes" id="UP001519460"/>
    </source>
</evidence>
<organism evidence="2 3">
    <name type="scientific">Batillaria attramentaria</name>
    <dbReference type="NCBI Taxonomy" id="370345"/>
    <lineage>
        <taxon>Eukaryota</taxon>
        <taxon>Metazoa</taxon>
        <taxon>Spiralia</taxon>
        <taxon>Lophotrochozoa</taxon>
        <taxon>Mollusca</taxon>
        <taxon>Gastropoda</taxon>
        <taxon>Caenogastropoda</taxon>
        <taxon>Sorbeoconcha</taxon>
        <taxon>Cerithioidea</taxon>
        <taxon>Batillariidae</taxon>
        <taxon>Batillaria</taxon>
    </lineage>
</organism>
<feature type="region of interest" description="Disordered" evidence="1">
    <location>
        <begin position="1"/>
        <end position="43"/>
    </location>
</feature>
<dbReference type="EMBL" id="JACVVK020000260">
    <property type="protein sequence ID" value="KAK7481575.1"/>
    <property type="molecule type" value="Genomic_DNA"/>
</dbReference>
<dbReference type="AlphaFoldDB" id="A0ABD0K3K6"/>
<sequence length="231" mass="25836">MPQMSERCERFAQRAPSASMVCCRKRHSQSDEPPEGPKSKKYLSEKMASWFKQLQITPVQQDGASALWGNSGQDSGWQRFCELEKRLEEDIEEADVDTPSDNQTDTSGEPRLVFAEGVDEILTPDPVLPEAIRNRITNPCMELVLYKEPGSLVRGSISEDTDTVRVIPDTRSSSESDQQSRDQQRSAEVTLGMTSTTQGRGVNGLVLNTTQMHRAPSDTEMFEMADDDMDL</sequence>
<gene>
    <name evidence="2" type="ORF">BaRGS_00027224</name>
</gene>
<comment type="caution">
    <text evidence="2">The sequence shown here is derived from an EMBL/GenBank/DDBJ whole genome shotgun (WGS) entry which is preliminary data.</text>
</comment>
<proteinExistence type="predicted"/>
<dbReference type="Proteomes" id="UP001519460">
    <property type="component" value="Unassembled WGS sequence"/>
</dbReference>
<protein>
    <submittedName>
        <fullName evidence="2">Uncharacterized protein</fullName>
    </submittedName>
</protein>
<evidence type="ECO:0000313" key="2">
    <source>
        <dbReference type="EMBL" id="KAK7481575.1"/>
    </source>
</evidence>
<feature type="region of interest" description="Disordered" evidence="1">
    <location>
        <begin position="168"/>
        <end position="201"/>
    </location>
</feature>